<reference evidence="3" key="1">
    <citation type="journal article" date="2021" name="IMA Fungus">
        <title>Genomic characterization of three marine fungi, including Emericellopsis atlantica sp. nov. with signatures of a generalist lifestyle and marine biomass degradation.</title>
        <authorList>
            <person name="Hagestad O.C."/>
            <person name="Hou L."/>
            <person name="Andersen J.H."/>
            <person name="Hansen E.H."/>
            <person name="Altermark B."/>
            <person name="Li C."/>
            <person name="Kuhnert E."/>
            <person name="Cox R.J."/>
            <person name="Crous P.W."/>
            <person name="Spatafora J.W."/>
            <person name="Lail K."/>
            <person name="Amirebrahimi M."/>
            <person name="Lipzen A."/>
            <person name="Pangilinan J."/>
            <person name="Andreopoulos W."/>
            <person name="Hayes R.D."/>
            <person name="Ng V."/>
            <person name="Grigoriev I.V."/>
            <person name="Jackson S.A."/>
            <person name="Sutton T.D.S."/>
            <person name="Dobson A.D.W."/>
            <person name="Rama T."/>
        </authorList>
    </citation>
    <scope>NUCLEOTIDE SEQUENCE</scope>
    <source>
        <strain evidence="3">TRa018bII</strain>
    </source>
</reference>
<accession>A0A9P7Y636</accession>
<dbReference type="Proteomes" id="UP000824998">
    <property type="component" value="Unassembled WGS sequence"/>
</dbReference>
<evidence type="ECO:0000256" key="1">
    <source>
        <dbReference type="PROSITE-ProRule" id="PRU01240"/>
    </source>
</evidence>
<comment type="caution">
    <text evidence="1">Lacks conserved residue(s) required for the propagation of feature annotation.</text>
</comment>
<evidence type="ECO:0000313" key="3">
    <source>
        <dbReference type="EMBL" id="KAG9228278.1"/>
    </source>
</evidence>
<feature type="domain" description="Peptidase S8/S53" evidence="2">
    <location>
        <begin position="40"/>
        <end position="221"/>
    </location>
</feature>
<dbReference type="OrthoDB" id="206201at2759"/>
<organism evidence="3 4">
    <name type="scientific">Amylocarpus encephaloides</name>
    <dbReference type="NCBI Taxonomy" id="45428"/>
    <lineage>
        <taxon>Eukaryota</taxon>
        <taxon>Fungi</taxon>
        <taxon>Dikarya</taxon>
        <taxon>Ascomycota</taxon>
        <taxon>Pezizomycotina</taxon>
        <taxon>Leotiomycetes</taxon>
        <taxon>Helotiales</taxon>
        <taxon>Helotiales incertae sedis</taxon>
        <taxon>Amylocarpus</taxon>
    </lineage>
</organism>
<dbReference type="GO" id="GO:0004252">
    <property type="term" value="F:serine-type endopeptidase activity"/>
    <property type="evidence" value="ECO:0007669"/>
    <property type="project" value="InterPro"/>
</dbReference>
<keyword evidence="4" id="KW-1185">Reference proteome</keyword>
<dbReference type="SUPFAM" id="SSF52743">
    <property type="entry name" value="Subtilisin-like"/>
    <property type="match status" value="1"/>
</dbReference>
<dbReference type="Pfam" id="PF00082">
    <property type="entry name" value="Peptidase_S8"/>
    <property type="match status" value="1"/>
</dbReference>
<sequence>APDFQLIPIKTRIRDYKSWVGNPSEKLDRNGHETHAVALLLKIAPLADIYIARIVDDSDSLVKVESNVAELTWLQAIKHAALTWQANIITMSFGFSRDVPEIEKVINDVLHERNNKILFFAAALNSGGNARETYPARYPSDISIQPTIFNGGFPEYNPHLDDYDQGICFGTLGENVLSVWLCTKQPPDGQLWQSGASVSTPIATSPATFMLEYVGASSNETTYKKAWEKLQKMEGMIEIFKLMSS</sequence>
<comment type="similarity">
    <text evidence="1">Belongs to the peptidase S8 family.</text>
</comment>
<dbReference type="Gene3D" id="3.40.50.200">
    <property type="entry name" value="Peptidase S8/S53 domain"/>
    <property type="match status" value="1"/>
</dbReference>
<dbReference type="EMBL" id="MU251995">
    <property type="protein sequence ID" value="KAG9228278.1"/>
    <property type="molecule type" value="Genomic_DNA"/>
</dbReference>
<dbReference type="InterPro" id="IPR000209">
    <property type="entry name" value="Peptidase_S8/S53_dom"/>
</dbReference>
<proteinExistence type="inferred from homology"/>
<feature type="non-terminal residue" evidence="3">
    <location>
        <position position="1"/>
    </location>
</feature>
<evidence type="ECO:0000259" key="2">
    <source>
        <dbReference type="Pfam" id="PF00082"/>
    </source>
</evidence>
<comment type="caution">
    <text evidence="3">The sequence shown here is derived from an EMBL/GenBank/DDBJ whole genome shotgun (WGS) entry which is preliminary data.</text>
</comment>
<protein>
    <submittedName>
        <fullName evidence="3">Peptidase S8/S53 domain-containing protein</fullName>
    </submittedName>
</protein>
<dbReference type="GO" id="GO:0006508">
    <property type="term" value="P:proteolysis"/>
    <property type="evidence" value="ECO:0007669"/>
    <property type="project" value="InterPro"/>
</dbReference>
<dbReference type="InterPro" id="IPR036852">
    <property type="entry name" value="Peptidase_S8/S53_dom_sf"/>
</dbReference>
<dbReference type="PROSITE" id="PS51892">
    <property type="entry name" value="SUBTILASE"/>
    <property type="match status" value="1"/>
</dbReference>
<dbReference type="AlphaFoldDB" id="A0A9P7Y636"/>
<feature type="non-terminal residue" evidence="3">
    <location>
        <position position="245"/>
    </location>
</feature>
<gene>
    <name evidence="3" type="ORF">BJ875DRAFT_341036</name>
</gene>
<evidence type="ECO:0000313" key="4">
    <source>
        <dbReference type="Proteomes" id="UP000824998"/>
    </source>
</evidence>
<name>A0A9P7Y636_9HELO</name>